<sequence length="201" mass="22228">MDTPIHPKFTTLAYALILLREAGYPCVFYGDMYGTCEPFLSSPTCDGKLGNLILARKLYAYGEQQDYFQDPDCIGWVRRGISDPPGFQASGMAVVMNWVGDYKKKAHDEQSIFQKPRWVRRLSGLAGKFGVMPKRSPRCQREMNVGVQHAGEVWTDVLDGSSHKVTIGSDGTAVFPCKVNSVAVYISGSAVGREEFSVAFI</sequence>
<dbReference type="InterPro" id="IPR017853">
    <property type="entry name" value="GH"/>
</dbReference>
<dbReference type="AlphaFoldDB" id="A0AAN6LWM5"/>
<name>A0AAN6LWM5_9PLEO</name>
<reference evidence="1 2" key="1">
    <citation type="submission" date="2021-02" db="EMBL/GenBank/DDBJ databases">
        <title>Genome assembly of Pseudopithomyces chartarum.</title>
        <authorList>
            <person name="Jauregui R."/>
            <person name="Singh J."/>
            <person name="Voisey C."/>
        </authorList>
    </citation>
    <scope>NUCLEOTIDE SEQUENCE [LARGE SCALE GENOMIC DNA]</scope>
    <source>
        <strain evidence="1 2">AGR01</strain>
    </source>
</reference>
<evidence type="ECO:0000313" key="1">
    <source>
        <dbReference type="EMBL" id="KAK3203596.1"/>
    </source>
</evidence>
<accession>A0AAN6LWM5</accession>
<dbReference type="SUPFAM" id="SSF51011">
    <property type="entry name" value="Glycosyl hydrolase domain"/>
    <property type="match status" value="2"/>
</dbReference>
<dbReference type="Gene3D" id="3.20.20.80">
    <property type="entry name" value="Glycosidases"/>
    <property type="match status" value="1"/>
</dbReference>
<protein>
    <submittedName>
        <fullName evidence="1">Uncharacterized protein</fullName>
    </submittedName>
</protein>
<dbReference type="InterPro" id="IPR013780">
    <property type="entry name" value="Glyco_hydro_b"/>
</dbReference>
<organism evidence="1 2">
    <name type="scientific">Pseudopithomyces chartarum</name>
    <dbReference type="NCBI Taxonomy" id="1892770"/>
    <lineage>
        <taxon>Eukaryota</taxon>
        <taxon>Fungi</taxon>
        <taxon>Dikarya</taxon>
        <taxon>Ascomycota</taxon>
        <taxon>Pezizomycotina</taxon>
        <taxon>Dothideomycetes</taxon>
        <taxon>Pleosporomycetidae</taxon>
        <taxon>Pleosporales</taxon>
        <taxon>Massarineae</taxon>
        <taxon>Didymosphaeriaceae</taxon>
        <taxon>Pseudopithomyces</taxon>
    </lineage>
</organism>
<gene>
    <name evidence="1" type="ORF">GRF29_106g4778</name>
</gene>
<dbReference type="SUPFAM" id="SSF51445">
    <property type="entry name" value="(Trans)glycosidases"/>
    <property type="match status" value="1"/>
</dbReference>
<evidence type="ECO:0000313" key="2">
    <source>
        <dbReference type="Proteomes" id="UP001280581"/>
    </source>
</evidence>
<dbReference type="Gene3D" id="2.60.40.1180">
    <property type="entry name" value="Golgi alpha-mannosidase II"/>
    <property type="match status" value="2"/>
</dbReference>
<dbReference type="EMBL" id="WVTA01000010">
    <property type="protein sequence ID" value="KAK3203596.1"/>
    <property type="molecule type" value="Genomic_DNA"/>
</dbReference>
<comment type="caution">
    <text evidence="1">The sequence shown here is derived from an EMBL/GenBank/DDBJ whole genome shotgun (WGS) entry which is preliminary data.</text>
</comment>
<dbReference type="Proteomes" id="UP001280581">
    <property type="component" value="Unassembled WGS sequence"/>
</dbReference>
<proteinExistence type="predicted"/>
<keyword evidence="2" id="KW-1185">Reference proteome</keyword>